<evidence type="ECO:0000256" key="2">
    <source>
        <dbReference type="ARBA" id="ARBA00011870"/>
    </source>
</evidence>
<reference evidence="12" key="1">
    <citation type="submission" date="2022-08" db="EMBL/GenBank/DDBJ databases">
        <title>Alicyclobacillus dauci DSM2870, complete genome.</title>
        <authorList>
            <person name="Wang Q."/>
            <person name="Cai R."/>
            <person name="Wang Z."/>
        </authorList>
    </citation>
    <scope>NUCLEOTIDE SEQUENCE</scope>
    <source>
        <strain evidence="12">DSM 28700</strain>
    </source>
</reference>
<evidence type="ECO:0000256" key="1">
    <source>
        <dbReference type="ARBA" id="ARBA00001964"/>
    </source>
</evidence>
<gene>
    <name evidence="12" type="primary">pdhA</name>
    <name evidence="12" type="ORF">NZD86_12665</name>
</gene>
<comment type="subunit">
    <text evidence="2 10">Heterodimer of an alpha and a beta chain.</text>
</comment>
<dbReference type="InterPro" id="IPR050771">
    <property type="entry name" value="Alpha-ketoacid_DH_E1_comp"/>
</dbReference>
<keyword evidence="13" id="KW-1185">Reference proteome</keyword>
<dbReference type="EC" id="1.2.4.1" evidence="3 10"/>
<name>A0ABY6Z8L0_9BACL</name>
<evidence type="ECO:0000256" key="9">
    <source>
        <dbReference type="ARBA" id="ARBA00051231"/>
    </source>
</evidence>
<dbReference type="InterPro" id="IPR029061">
    <property type="entry name" value="THDP-binding"/>
</dbReference>
<evidence type="ECO:0000313" key="13">
    <source>
        <dbReference type="Proteomes" id="UP001164803"/>
    </source>
</evidence>
<dbReference type="SUPFAM" id="SSF52518">
    <property type="entry name" value="Thiamin diphosphate-binding fold (THDP-binding)"/>
    <property type="match status" value="1"/>
</dbReference>
<accession>A0ABY6Z8L0</accession>
<comment type="catalytic activity">
    <reaction evidence="9 10">
        <text>N(6)-[(R)-lipoyl]-L-lysyl-[protein] + pyruvate + H(+) = N(6)-[(R)-S(8)-acetyldihydrolipoyl]-L-lysyl-[protein] + CO2</text>
        <dbReference type="Rhea" id="RHEA:19189"/>
        <dbReference type="Rhea" id="RHEA-COMP:10474"/>
        <dbReference type="Rhea" id="RHEA-COMP:10478"/>
        <dbReference type="ChEBI" id="CHEBI:15361"/>
        <dbReference type="ChEBI" id="CHEBI:15378"/>
        <dbReference type="ChEBI" id="CHEBI:16526"/>
        <dbReference type="ChEBI" id="CHEBI:83099"/>
        <dbReference type="ChEBI" id="CHEBI:83111"/>
        <dbReference type="EC" id="1.2.4.1"/>
    </reaction>
</comment>
<dbReference type="NCBIfam" id="TIGR03181">
    <property type="entry name" value="PDH_E1_alph_x"/>
    <property type="match status" value="1"/>
</dbReference>
<dbReference type="Gene3D" id="3.40.50.970">
    <property type="match status" value="1"/>
</dbReference>
<evidence type="ECO:0000256" key="4">
    <source>
        <dbReference type="ARBA" id="ARBA00014159"/>
    </source>
</evidence>
<comment type="cofactor">
    <cofactor evidence="1 10">
        <name>thiamine diphosphate</name>
        <dbReference type="ChEBI" id="CHEBI:58937"/>
    </cofactor>
</comment>
<protein>
    <recommendedName>
        <fullName evidence="4 10">Pyruvate dehydrogenase E1 component subunit alpha</fullName>
        <ecNumber evidence="3 10">1.2.4.1</ecNumber>
    </recommendedName>
</protein>
<evidence type="ECO:0000259" key="11">
    <source>
        <dbReference type="Pfam" id="PF00676"/>
    </source>
</evidence>
<dbReference type="InterPro" id="IPR017596">
    <property type="entry name" value="PdhA/BkdA"/>
</dbReference>
<dbReference type="PANTHER" id="PTHR43380">
    <property type="entry name" value="2-OXOISOVALERATE DEHYDROGENASE SUBUNIT ALPHA, MITOCHONDRIAL"/>
    <property type="match status" value="1"/>
</dbReference>
<dbReference type="Proteomes" id="UP001164803">
    <property type="component" value="Chromosome"/>
</dbReference>
<dbReference type="CDD" id="cd02000">
    <property type="entry name" value="TPP_E1_PDC_ADC_BCADC"/>
    <property type="match status" value="1"/>
</dbReference>
<evidence type="ECO:0000256" key="3">
    <source>
        <dbReference type="ARBA" id="ARBA00012281"/>
    </source>
</evidence>
<feature type="domain" description="Dehydrogenase E1 component" evidence="11">
    <location>
        <begin position="45"/>
        <end position="335"/>
    </location>
</feature>
<dbReference type="Pfam" id="PF00676">
    <property type="entry name" value="E1_dh"/>
    <property type="match status" value="1"/>
</dbReference>
<comment type="function">
    <text evidence="8 10">The pyruvate dehydrogenase complex catalyzes the overall conversion of pyruvate to acetyl-CoA and CO(2). It contains multiple copies of three enzymatic components: pyruvate dehydrogenase (E1), dihydrolipoamide acetyltransferase (E2) and lipoamide dehydrogenase (E3).</text>
</comment>
<dbReference type="EMBL" id="CP104064">
    <property type="protein sequence ID" value="WAH39211.1"/>
    <property type="molecule type" value="Genomic_DNA"/>
</dbReference>
<dbReference type="PANTHER" id="PTHR43380:SF1">
    <property type="entry name" value="2-OXOISOVALERATE DEHYDROGENASE SUBUNIT ALPHA, MITOCHONDRIAL"/>
    <property type="match status" value="1"/>
</dbReference>
<evidence type="ECO:0000256" key="10">
    <source>
        <dbReference type="RuleBase" id="RU366007"/>
    </source>
</evidence>
<dbReference type="RefSeq" id="WP_268046870.1">
    <property type="nucleotide sequence ID" value="NZ_CP104064.1"/>
</dbReference>
<evidence type="ECO:0000256" key="6">
    <source>
        <dbReference type="ARBA" id="ARBA00023052"/>
    </source>
</evidence>
<keyword evidence="6 10" id="KW-0786">Thiamine pyrophosphate</keyword>
<proteinExistence type="predicted"/>
<evidence type="ECO:0000313" key="12">
    <source>
        <dbReference type="EMBL" id="WAH39211.1"/>
    </source>
</evidence>
<evidence type="ECO:0000256" key="5">
    <source>
        <dbReference type="ARBA" id="ARBA00023002"/>
    </source>
</evidence>
<evidence type="ECO:0000256" key="8">
    <source>
        <dbReference type="ARBA" id="ARBA00025211"/>
    </source>
</evidence>
<keyword evidence="5 10" id="KW-0560">Oxidoreductase</keyword>
<sequence length="368" mass="41764">MIIEESLRRISSEPHEDFYQVLTPEGELLIPIDGMIDNSLAVGMYRHMVYARTFDRKCISLQRQGRMGTYAPFEGQEAAQIGSVLALSDDDWMFPSYREHAATVTRGQPLQTVIRYWKGRLDGGVGYREKHILPPSVPIATHLLHAVGAAWASRIRHEAAVSIAYFGDGATSEGDFHESLNFAGVNRLPVIFLCQNNGYAISVPFNKQSSSRTIAQRASAYDIEGIRVDGNDVFGVYMAVSEARKRALEGQGPTLVEAVTFRYGAHTTADDPKKYRDQEELLAKWRKRDPIHRLRRFLEREDLWDERQESQLAADCTEQIDQAISEVLSLPPEQPEAMFEHVYAEAPWHIAEQREELNRILRKDGMQS</sequence>
<dbReference type="InterPro" id="IPR001017">
    <property type="entry name" value="DH_E1"/>
</dbReference>
<organism evidence="12 13">
    <name type="scientific">Alicyclobacillus dauci</name>
    <dbReference type="NCBI Taxonomy" id="1475485"/>
    <lineage>
        <taxon>Bacteria</taxon>
        <taxon>Bacillati</taxon>
        <taxon>Bacillota</taxon>
        <taxon>Bacilli</taxon>
        <taxon>Bacillales</taxon>
        <taxon>Alicyclobacillaceae</taxon>
        <taxon>Alicyclobacillus</taxon>
    </lineage>
</organism>
<keyword evidence="7 10" id="KW-0670">Pyruvate</keyword>
<evidence type="ECO:0000256" key="7">
    <source>
        <dbReference type="ARBA" id="ARBA00023317"/>
    </source>
</evidence>